<evidence type="ECO:0000313" key="3">
    <source>
        <dbReference type="Proteomes" id="UP001226762"/>
    </source>
</evidence>
<dbReference type="Proteomes" id="UP001226762">
    <property type="component" value="Unassembled WGS sequence"/>
</dbReference>
<proteinExistence type="predicted"/>
<name>A0AAE3WDV7_9RHOB</name>
<keyword evidence="3" id="KW-1185">Reference proteome</keyword>
<accession>A0AAE3WDV7</accession>
<evidence type="ECO:0000256" key="1">
    <source>
        <dbReference type="SAM" id="SignalP"/>
    </source>
</evidence>
<feature type="signal peptide" evidence="1">
    <location>
        <begin position="1"/>
        <end position="21"/>
    </location>
</feature>
<reference evidence="2" key="2">
    <citation type="submission" date="2023-02" db="EMBL/GenBank/DDBJ databases">
        <title>'Rhodoalgimonas zhirmunskyi' gen. nov., isolated from a red alga.</title>
        <authorList>
            <person name="Nedashkovskaya O.I."/>
            <person name="Otstavnykh N.Y."/>
            <person name="Bystritskaya E.P."/>
            <person name="Balabanova L.A."/>
            <person name="Isaeva M.P."/>
        </authorList>
    </citation>
    <scope>NUCLEOTIDE SEQUENCE</scope>
    <source>
        <strain evidence="2">KCTC 52189</strain>
    </source>
</reference>
<evidence type="ECO:0000313" key="2">
    <source>
        <dbReference type="EMBL" id="MDQ2091441.1"/>
    </source>
</evidence>
<sequence>MIGKVLITALALVAGGGAAHALTPLPPCDGEEGGMKVYDAWSFGYDDSGFVIEGYVNLDRDGVIGGADGPVPALNDFNGMRITDCRTGRMLALDGVFPSDMDVLTATEFLRAKVQGEKRFRLTDIEKAAEAVYGNKKYVRIIKLREIEETCACREYFPGLWK</sequence>
<comment type="caution">
    <text evidence="2">The sequence shown here is derived from an EMBL/GenBank/DDBJ whole genome shotgun (WGS) entry which is preliminary data.</text>
</comment>
<protein>
    <submittedName>
        <fullName evidence="2">Uncharacterized protein</fullName>
    </submittedName>
</protein>
<organism evidence="2 3">
    <name type="scientific">Marimonas arenosa</name>
    <dbReference type="NCBI Taxonomy" id="1795305"/>
    <lineage>
        <taxon>Bacteria</taxon>
        <taxon>Pseudomonadati</taxon>
        <taxon>Pseudomonadota</taxon>
        <taxon>Alphaproteobacteria</taxon>
        <taxon>Rhodobacterales</taxon>
        <taxon>Paracoccaceae</taxon>
        <taxon>Marimonas</taxon>
    </lineage>
</organism>
<reference evidence="2" key="1">
    <citation type="submission" date="2022-07" db="EMBL/GenBank/DDBJ databases">
        <authorList>
            <person name="Otstavnykh N."/>
            <person name="Isaeva M."/>
            <person name="Bystritskaya E."/>
        </authorList>
    </citation>
    <scope>NUCLEOTIDE SEQUENCE</scope>
    <source>
        <strain evidence="2">KCTC 52189</strain>
    </source>
</reference>
<dbReference type="EMBL" id="JANHAX010000005">
    <property type="protein sequence ID" value="MDQ2091441.1"/>
    <property type="molecule type" value="Genomic_DNA"/>
</dbReference>
<feature type="chain" id="PRO_5042026650" evidence="1">
    <location>
        <begin position="22"/>
        <end position="162"/>
    </location>
</feature>
<keyword evidence="1" id="KW-0732">Signal</keyword>
<gene>
    <name evidence="2" type="ORF">NO357_16190</name>
</gene>
<dbReference type="AlphaFoldDB" id="A0AAE3WDV7"/>